<keyword evidence="9" id="KW-1185">Reference proteome</keyword>
<dbReference type="PROSITE" id="PS50043">
    <property type="entry name" value="HTH_LUXR_2"/>
    <property type="match status" value="1"/>
</dbReference>
<dbReference type="EMBL" id="JAAMOX010000002">
    <property type="protein sequence ID" value="NIH54506.1"/>
    <property type="molecule type" value="Genomic_DNA"/>
</dbReference>
<dbReference type="SMART" id="SM00421">
    <property type="entry name" value="HTH_LUXR"/>
    <property type="match status" value="1"/>
</dbReference>
<dbReference type="Pfam" id="PF00196">
    <property type="entry name" value="GerE"/>
    <property type="match status" value="1"/>
</dbReference>
<dbReference type="Pfam" id="PF00072">
    <property type="entry name" value="Response_reg"/>
    <property type="match status" value="1"/>
</dbReference>
<comment type="caution">
    <text evidence="8">The sequence shown here is derived from an EMBL/GenBank/DDBJ whole genome shotgun (WGS) entry which is preliminary data.</text>
</comment>
<evidence type="ECO:0000313" key="8">
    <source>
        <dbReference type="EMBL" id="NIH54506.1"/>
    </source>
</evidence>
<keyword evidence="4" id="KW-0804">Transcription</keyword>
<sequence>MTEPSIRVLLVDDQELVRAGFRTIMSIDARIDVVGEAGTGVEAVAAARELNPDVICLDVQMPDMDGIEATRIITADPSVTSAVLILTTFNRDDYLFSALAAGASGFMLKNSSPEQLIAAIVSVASGDALLSPQVTRSVIERFAQTEAGAATDGGDSDGGGLAGTVLAGTVHAGTVLAGEAVAQPEPTSAIPEPDDAPHLQLTERELEVLKLVAQGLSNLEIAGELFVSEATIKTHVSNLLRKLSLRDRIQAVIYAYEYGVL</sequence>
<dbReference type="SUPFAM" id="SSF46894">
    <property type="entry name" value="C-terminal effector domain of the bipartite response regulators"/>
    <property type="match status" value="1"/>
</dbReference>
<keyword evidence="2" id="KW-0805">Transcription regulation</keyword>
<proteinExistence type="predicted"/>
<dbReference type="Gene3D" id="1.10.10.10">
    <property type="entry name" value="Winged helix-like DNA-binding domain superfamily/Winged helix DNA-binding domain"/>
    <property type="match status" value="1"/>
</dbReference>
<dbReference type="InterPro" id="IPR039420">
    <property type="entry name" value="WalR-like"/>
</dbReference>
<dbReference type="PANTHER" id="PTHR43214">
    <property type="entry name" value="TWO-COMPONENT RESPONSE REGULATOR"/>
    <property type="match status" value="1"/>
</dbReference>
<evidence type="ECO:0000259" key="7">
    <source>
        <dbReference type="PROSITE" id="PS50110"/>
    </source>
</evidence>
<dbReference type="PROSITE" id="PS50110">
    <property type="entry name" value="RESPONSE_REGULATORY"/>
    <property type="match status" value="1"/>
</dbReference>
<evidence type="ECO:0000256" key="3">
    <source>
        <dbReference type="ARBA" id="ARBA00023125"/>
    </source>
</evidence>
<dbReference type="PRINTS" id="PR00038">
    <property type="entry name" value="HTHLUXR"/>
</dbReference>
<dbReference type="InterPro" id="IPR036388">
    <property type="entry name" value="WH-like_DNA-bd_sf"/>
</dbReference>
<dbReference type="InterPro" id="IPR000792">
    <property type="entry name" value="Tscrpt_reg_LuxR_C"/>
</dbReference>
<dbReference type="InterPro" id="IPR011006">
    <property type="entry name" value="CheY-like_superfamily"/>
</dbReference>
<evidence type="ECO:0000256" key="5">
    <source>
        <dbReference type="PROSITE-ProRule" id="PRU00169"/>
    </source>
</evidence>
<evidence type="ECO:0000313" key="9">
    <source>
        <dbReference type="Proteomes" id="UP000541033"/>
    </source>
</evidence>
<evidence type="ECO:0000256" key="2">
    <source>
        <dbReference type="ARBA" id="ARBA00023015"/>
    </source>
</evidence>
<dbReference type="InterPro" id="IPR001789">
    <property type="entry name" value="Sig_transdc_resp-reg_receiver"/>
</dbReference>
<dbReference type="Gene3D" id="3.40.50.2300">
    <property type="match status" value="1"/>
</dbReference>
<dbReference type="InterPro" id="IPR058245">
    <property type="entry name" value="NreC/VraR/RcsB-like_REC"/>
</dbReference>
<dbReference type="CDD" id="cd06170">
    <property type="entry name" value="LuxR_C_like"/>
    <property type="match status" value="1"/>
</dbReference>
<dbReference type="PANTHER" id="PTHR43214:SF24">
    <property type="entry name" value="TRANSCRIPTIONAL REGULATORY PROTEIN NARL-RELATED"/>
    <property type="match status" value="1"/>
</dbReference>
<dbReference type="SMART" id="SM00448">
    <property type="entry name" value="REC"/>
    <property type="match status" value="1"/>
</dbReference>
<accession>A0A7X5R2S2</accession>
<name>A0A7X5R2S2_9MICO</name>
<dbReference type="Proteomes" id="UP000541033">
    <property type="component" value="Unassembled WGS sequence"/>
</dbReference>
<reference evidence="8 9" key="1">
    <citation type="submission" date="2020-02" db="EMBL/GenBank/DDBJ databases">
        <title>Sequencing the genomes of 1000 actinobacteria strains.</title>
        <authorList>
            <person name="Klenk H.-P."/>
        </authorList>
    </citation>
    <scope>NUCLEOTIDE SEQUENCE [LARGE SCALE GENOMIC DNA]</scope>
    <source>
        <strain evidence="8 9">DSM 27960</strain>
    </source>
</reference>
<feature type="domain" description="Response regulatory" evidence="7">
    <location>
        <begin position="7"/>
        <end position="124"/>
    </location>
</feature>
<protein>
    <submittedName>
        <fullName evidence="8">DNA-binding NarL/FixJ family response regulator</fullName>
    </submittedName>
</protein>
<dbReference type="CDD" id="cd17535">
    <property type="entry name" value="REC_NarL-like"/>
    <property type="match status" value="1"/>
</dbReference>
<dbReference type="InterPro" id="IPR016032">
    <property type="entry name" value="Sig_transdc_resp-reg_C-effctor"/>
</dbReference>
<dbReference type="RefSeq" id="WP_167150873.1">
    <property type="nucleotide sequence ID" value="NZ_JAAMOX010000002.1"/>
</dbReference>
<dbReference type="GO" id="GO:0006355">
    <property type="term" value="P:regulation of DNA-templated transcription"/>
    <property type="evidence" value="ECO:0007669"/>
    <property type="project" value="InterPro"/>
</dbReference>
<dbReference type="PROSITE" id="PS00622">
    <property type="entry name" value="HTH_LUXR_1"/>
    <property type="match status" value="1"/>
</dbReference>
<feature type="modified residue" description="4-aspartylphosphate" evidence="5">
    <location>
        <position position="58"/>
    </location>
</feature>
<keyword evidence="3 8" id="KW-0238">DNA-binding</keyword>
<keyword evidence="1 5" id="KW-0597">Phosphoprotein</keyword>
<dbReference type="AlphaFoldDB" id="A0A7X5R2S2"/>
<evidence type="ECO:0000259" key="6">
    <source>
        <dbReference type="PROSITE" id="PS50043"/>
    </source>
</evidence>
<dbReference type="GO" id="GO:0003677">
    <property type="term" value="F:DNA binding"/>
    <property type="evidence" value="ECO:0007669"/>
    <property type="project" value="UniProtKB-KW"/>
</dbReference>
<dbReference type="SUPFAM" id="SSF52172">
    <property type="entry name" value="CheY-like"/>
    <property type="match status" value="1"/>
</dbReference>
<feature type="domain" description="HTH luxR-type" evidence="6">
    <location>
        <begin position="194"/>
        <end position="259"/>
    </location>
</feature>
<evidence type="ECO:0000256" key="4">
    <source>
        <dbReference type="ARBA" id="ARBA00023163"/>
    </source>
</evidence>
<dbReference type="GO" id="GO:0000160">
    <property type="term" value="P:phosphorelay signal transduction system"/>
    <property type="evidence" value="ECO:0007669"/>
    <property type="project" value="InterPro"/>
</dbReference>
<evidence type="ECO:0000256" key="1">
    <source>
        <dbReference type="ARBA" id="ARBA00022553"/>
    </source>
</evidence>
<gene>
    <name evidence="8" type="ORF">FHX76_002402</name>
</gene>
<organism evidence="8 9">
    <name type="scientific">Lysinibacter cavernae</name>
    <dbReference type="NCBI Taxonomy" id="1640652"/>
    <lineage>
        <taxon>Bacteria</taxon>
        <taxon>Bacillati</taxon>
        <taxon>Actinomycetota</taxon>
        <taxon>Actinomycetes</taxon>
        <taxon>Micrococcales</taxon>
        <taxon>Microbacteriaceae</taxon>
        <taxon>Lysinibacter</taxon>
    </lineage>
</organism>